<keyword evidence="1" id="KW-1133">Transmembrane helix</keyword>
<feature type="transmembrane region" description="Helical" evidence="1">
    <location>
        <begin position="37"/>
        <end position="58"/>
    </location>
</feature>
<proteinExistence type="predicted"/>
<keyword evidence="1" id="KW-0812">Transmembrane</keyword>
<protein>
    <submittedName>
        <fullName evidence="2">Uncharacterized protein</fullName>
    </submittedName>
</protein>
<dbReference type="EMBL" id="JBHRSV010000026">
    <property type="protein sequence ID" value="MFC2926879.1"/>
    <property type="molecule type" value="Genomic_DNA"/>
</dbReference>
<name>A0ABV6ZZN9_9PROT</name>
<keyword evidence="1" id="KW-0472">Membrane</keyword>
<gene>
    <name evidence="2" type="ORF">ACFOOR_12245</name>
</gene>
<keyword evidence="3" id="KW-1185">Reference proteome</keyword>
<dbReference type="Proteomes" id="UP001595379">
    <property type="component" value="Unassembled WGS sequence"/>
</dbReference>
<sequence>MDRIFERLSDGFTGFDWWLILLWGIVTALIMRRSGQLVGAVTFAFVMDTISPFFWRWATGSPPDFAFDLMLARLDDRGGLVVLARIAIYFAVIYGLFFLKKRNWR</sequence>
<accession>A0ABV6ZZN9</accession>
<dbReference type="RefSeq" id="WP_343165203.1">
    <property type="nucleotide sequence ID" value="NZ_JBHRSV010000026.1"/>
</dbReference>
<feature type="transmembrane region" description="Helical" evidence="1">
    <location>
        <begin position="78"/>
        <end position="99"/>
    </location>
</feature>
<feature type="transmembrane region" description="Helical" evidence="1">
    <location>
        <begin position="12"/>
        <end position="30"/>
    </location>
</feature>
<comment type="caution">
    <text evidence="2">The sequence shown here is derived from an EMBL/GenBank/DDBJ whole genome shotgun (WGS) entry which is preliminary data.</text>
</comment>
<reference evidence="3" key="1">
    <citation type="journal article" date="2019" name="Int. J. Syst. Evol. Microbiol.">
        <title>The Global Catalogue of Microorganisms (GCM) 10K type strain sequencing project: providing services to taxonomists for standard genome sequencing and annotation.</title>
        <authorList>
            <consortium name="The Broad Institute Genomics Platform"/>
            <consortium name="The Broad Institute Genome Sequencing Center for Infectious Disease"/>
            <person name="Wu L."/>
            <person name="Ma J."/>
        </authorList>
    </citation>
    <scope>NUCLEOTIDE SEQUENCE [LARGE SCALE GENOMIC DNA]</scope>
    <source>
        <strain evidence="3">KCTC 52487</strain>
    </source>
</reference>
<evidence type="ECO:0000313" key="3">
    <source>
        <dbReference type="Proteomes" id="UP001595379"/>
    </source>
</evidence>
<evidence type="ECO:0000313" key="2">
    <source>
        <dbReference type="EMBL" id="MFC2926879.1"/>
    </source>
</evidence>
<evidence type="ECO:0000256" key="1">
    <source>
        <dbReference type="SAM" id="Phobius"/>
    </source>
</evidence>
<organism evidence="2 3">
    <name type="scientific">Hyphobacterium vulgare</name>
    <dbReference type="NCBI Taxonomy" id="1736751"/>
    <lineage>
        <taxon>Bacteria</taxon>
        <taxon>Pseudomonadati</taxon>
        <taxon>Pseudomonadota</taxon>
        <taxon>Alphaproteobacteria</taxon>
        <taxon>Maricaulales</taxon>
        <taxon>Maricaulaceae</taxon>
        <taxon>Hyphobacterium</taxon>
    </lineage>
</organism>